<dbReference type="EMBL" id="JASNRB020000036">
    <property type="protein sequence ID" value="MFJ1472194.1"/>
    <property type="molecule type" value="Genomic_DNA"/>
</dbReference>
<dbReference type="Proteomes" id="UP001168096">
    <property type="component" value="Unassembled WGS sequence"/>
</dbReference>
<keyword evidence="2" id="KW-1185">Reference proteome</keyword>
<comment type="caution">
    <text evidence="1">The sequence shown here is derived from an EMBL/GenBank/DDBJ whole genome shotgun (WGS) entry which is preliminary data.</text>
</comment>
<gene>
    <name evidence="1" type="ORF">QPK29_031150</name>
</gene>
<evidence type="ECO:0000313" key="1">
    <source>
        <dbReference type="EMBL" id="MFJ1472194.1"/>
    </source>
</evidence>
<proteinExistence type="predicted"/>
<organism evidence="1 2">
    <name type="scientific">Massilia orientalis</name>
    <dbReference type="NCBI Taxonomy" id="3050128"/>
    <lineage>
        <taxon>Bacteria</taxon>
        <taxon>Pseudomonadati</taxon>
        <taxon>Pseudomonadota</taxon>
        <taxon>Betaproteobacteria</taxon>
        <taxon>Burkholderiales</taxon>
        <taxon>Oxalobacteraceae</taxon>
        <taxon>Telluria group</taxon>
        <taxon>Massilia</taxon>
    </lineage>
</organism>
<evidence type="ECO:0000313" key="2">
    <source>
        <dbReference type="Proteomes" id="UP001168096"/>
    </source>
</evidence>
<name>A0ACC7MKR7_9BURK</name>
<protein>
    <submittedName>
        <fullName evidence="1">LPD7 domain-containing protein</fullName>
    </submittedName>
</protein>
<reference evidence="1" key="1">
    <citation type="submission" date="2024-11" db="EMBL/GenBank/DDBJ databases">
        <title>Description of Massilia orientalis sp. nov., isolated from rhizosphere soil of Ageratina adenophora.</title>
        <authorList>
            <person name="Wang Y."/>
        </authorList>
    </citation>
    <scope>NUCLEOTIDE SEQUENCE</scope>
    <source>
        <strain evidence="1">YIM B02787</strain>
    </source>
</reference>
<sequence>MSIEDKEERTPPPTDFPVPQGSKDNGSGSATTETTQGSDGGDAIPKAAKRRTSKSKEAGIGETAQQMDTPVKPARKTRAATRFADAAEPLAPATSEPKRTRRRASPSKDVKQEVAQPAPHRADIPPVTEEAIAFLANSNAKVPELFKLQPQSREFVLYHMSNLQRLDADIAAGRSYLATHMPKFSPEFEKTADALLAKLAHSHRTASATATPNADKSTLTRSPHFYGPSQVTEVVRVRTLDPVAAEPKKHEREVENTIERGPVLKLDKPLANDVAKPTPAPAAESKSLPGFGKKVLHIMGNTADVAGAWLHSEAKQADTSRKVGPSQDSIKEPAPPDGSARVVPASVARRFLKVETEYYFPDKSPAFSDCGDKLATRGAHPEVVRSLVEIAQARGWTSLTVKGTDEFRRSAWMEAAQAGIKVAGYQPSALDLAELASRPVRNTVEKGRQRDQDKVPAAPSTRQPGTGEDRQPVRQLDSAVAKPNESPPLNAELVAKASAFEKDKPSFVLKNHPELAPAYGVVDVARKFAEAHLPKDVREEFVGLARRHVIQKIVTGEAVKGPKIYVAHARSRQAPEQRAAVATETIDQGKSPRAKEVAKER</sequence>
<accession>A0ACC7MKR7</accession>